<evidence type="ECO:0000256" key="1">
    <source>
        <dbReference type="SAM" id="Coils"/>
    </source>
</evidence>
<keyword evidence="3" id="KW-1185">Reference proteome</keyword>
<keyword evidence="1" id="KW-0175">Coiled coil</keyword>
<sequence length="171" mass="19984">MDRKNANALKKCNRMHEVRYRELEMKAREAEELRVSLRRMEVKLSDVRQGEAVHADRIRAAEERAARSEKYIRAMNASLQTQSLRERDEKVRQQSLELQHLRNEMRERDIILNLEKEDDEKAGAEIKVQSAAAVEVDQREGLASVRKEVLLKALESRDAIIKGLNERLSYM</sequence>
<reference evidence="2 3" key="1">
    <citation type="submission" date="2008-07" db="EMBL/GenBank/DDBJ databases">
        <authorList>
            <person name="El-Sayed N."/>
            <person name="Caler E."/>
            <person name="Inman J."/>
            <person name="Amedeo P."/>
            <person name="Hass B."/>
            <person name="Wortman J."/>
        </authorList>
    </citation>
    <scope>NUCLEOTIDE SEQUENCE [LARGE SCALE GENOMIC DNA]</scope>
    <source>
        <strain evidence="3">ATCC 50983 / TXsc</strain>
    </source>
</reference>
<proteinExistence type="predicted"/>
<dbReference type="InParanoid" id="C5LJP4"/>
<dbReference type="RefSeq" id="XP_002771245.1">
    <property type="nucleotide sequence ID" value="XM_002771199.1"/>
</dbReference>
<gene>
    <name evidence="2" type="ORF">Pmar_PMAR001806</name>
</gene>
<organism evidence="3">
    <name type="scientific">Perkinsus marinus (strain ATCC 50983 / TXsc)</name>
    <dbReference type="NCBI Taxonomy" id="423536"/>
    <lineage>
        <taxon>Eukaryota</taxon>
        <taxon>Sar</taxon>
        <taxon>Alveolata</taxon>
        <taxon>Perkinsozoa</taxon>
        <taxon>Perkinsea</taxon>
        <taxon>Perkinsida</taxon>
        <taxon>Perkinsidae</taxon>
        <taxon>Perkinsus</taxon>
    </lineage>
</organism>
<protein>
    <submittedName>
        <fullName evidence="2">Uncharacterized protein</fullName>
    </submittedName>
</protein>
<evidence type="ECO:0000313" key="3">
    <source>
        <dbReference type="Proteomes" id="UP000007800"/>
    </source>
</evidence>
<accession>C5LJP4</accession>
<dbReference type="AlphaFoldDB" id="C5LJP4"/>
<dbReference type="Proteomes" id="UP000007800">
    <property type="component" value="Unassembled WGS sequence"/>
</dbReference>
<dbReference type="GeneID" id="9051727"/>
<dbReference type="EMBL" id="GG682469">
    <property type="protein sequence ID" value="EER03061.1"/>
    <property type="molecule type" value="Genomic_DNA"/>
</dbReference>
<feature type="coiled-coil region" evidence="1">
    <location>
        <begin position="13"/>
        <end position="43"/>
    </location>
</feature>
<name>C5LJP4_PERM5</name>
<evidence type="ECO:0000313" key="2">
    <source>
        <dbReference type="EMBL" id="EER03061.1"/>
    </source>
</evidence>